<evidence type="ECO:0000313" key="8">
    <source>
        <dbReference type="EMBL" id="AQQ70676.1"/>
    </source>
</evidence>
<dbReference type="SUPFAM" id="SSF51735">
    <property type="entry name" value="NAD(P)-binding Rossmann-fold domains"/>
    <property type="match status" value="1"/>
</dbReference>
<dbReference type="PROSITE" id="PS00059">
    <property type="entry name" value="ADH_ZINC"/>
    <property type="match status" value="1"/>
</dbReference>
<dbReference type="InterPro" id="IPR013154">
    <property type="entry name" value="ADH-like_N"/>
</dbReference>
<dbReference type="GO" id="GO:0008270">
    <property type="term" value="F:zinc ion binding"/>
    <property type="evidence" value="ECO:0007669"/>
    <property type="project" value="InterPro"/>
</dbReference>
<keyword evidence="3 6" id="KW-0479">Metal-binding</keyword>
<dbReference type="PANTHER" id="PTHR43161:SF9">
    <property type="entry name" value="SORBITOL DEHYDROGENASE"/>
    <property type="match status" value="1"/>
</dbReference>
<dbReference type="PANTHER" id="PTHR43161">
    <property type="entry name" value="SORBITOL DEHYDROGENASE"/>
    <property type="match status" value="1"/>
</dbReference>
<dbReference type="InterPro" id="IPR013149">
    <property type="entry name" value="ADH-like_C"/>
</dbReference>
<dbReference type="GO" id="GO:0003939">
    <property type="term" value="F:L-iditol 2-dehydrogenase (NAD+) activity"/>
    <property type="evidence" value="ECO:0007669"/>
    <property type="project" value="UniProtKB-EC"/>
</dbReference>
<dbReference type="InterPro" id="IPR020843">
    <property type="entry name" value="ER"/>
</dbReference>
<dbReference type="SUPFAM" id="SSF50129">
    <property type="entry name" value="GroES-like"/>
    <property type="match status" value="1"/>
</dbReference>
<dbReference type="OrthoDB" id="239596at2"/>
<dbReference type="Proteomes" id="UP000188181">
    <property type="component" value="Chromosome"/>
</dbReference>
<dbReference type="InterPro" id="IPR011032">
    <property type="entry name" value="GroES-like_sf"/>
</dbReference>
<keyword evidence="5 8" id="KW-0560">Oxidoreductase</keyword>
<evidence type="ECO:0000313" key="9">
    <source>
        <dbReference type="Proteomes" id="UP000188181"/>
    </source>
</evidence>
<dbReference type="SMART" id="SM00829">
    <property type="entry name" value="PKS_ER"/>
    <property type="match status" value="1"/>
</dbReference>
<evidence type="ECO:0000256" key="1">
    <source>
        <dbReference type="ARBA" id="ARBA00001947"/>
    </source>
</evidence>
<keyword evidence="4 6" id="KW-0862">Zinc</keyword>
<sequence>MKAMRLTGIRQMEMLETPDPQIVDDTDVLIRMKVVGICGSDVHYYTTGRIGDQVCEYPYTVGHESAGVVEAVGPAVTSVKPGDRIAVEPAVSCGKCDQCLSHRSHTCRNLKFLGCPGQIEGCLSEYIVMPQECCYKIPDDMTLDQAAVSEPLSIGFYAVKQSIDIKCKTAAILGAGPIGLSVLLAAKYMEAGKIYMTDKIDARVDTALQNGADWAGNPDSQNIVKEISQAEPLLLDCVFECCGEQEAIDQAVELLKPGGKLMFVGIPEVDRISFDISKIRRKEICIQNVRRQNECVQETLDMIHSGKVSADFMVTHRFDFADSKKGFDMVDNYEDGVIKAMIDL</sequence>
<evidence type="ECO:0000256" key="3">
    <source>
        <dbReference type="ARBA" id="ARBA00022723"/>
    </source>
</evidence>
<evidence type="ECO:0000259" key="7">
    <source>
        <dbReference type="SMART" id="SM00829"/>
    </source>
</evidence>
<evidence type="ECO:0000256" key="4">
    <source>
        <dbReference type="ARBA" id="ARBA00022833"/>
    </source>
</evidence>
<feature type="domain" description="Enoyl reductase (ER)" evidence="7">
    <location>
        <begin position="8"/>
        <end position="338"/>
    </location>
</feature>
<dbReference type="RefSeq" id="WP_146682920.1">
    <property type="nucleotide sequence ID" value="NZ_CP019646.1"/>
</dbReference>
<gene>
    <name evidence="8" type="primary">gutB</name>
    <name evidence="8" type="ORF">SMSP2_01033</name>
</gene>
<organism evidence="8 9">
    <name type="scientific">Limihaloglobus sulfuriphilus</name>
    <dbReference type="NCBI Taxonomy" id="1851148"/>
    <lineage>
        <taxon>Bacteria</taxon>
        <taxon>Pseudomonadati</taxon>
        <taxon>Planctomycetota</taxon>
        <taxon>Phycisphaerae</taxon>
        <taxon>Sedimentisphaerales</taxon>
        <taxon>Sedimentisphaeraceae</taxon>
        <taxon>Limihaloglobus</taxon>
    </lineage>
</organism>
<evidence type="ECO:0000256" key="5">
    <source>
        <dbReference type="ARBA" id="ARBA00023002"/>
    </source>
</evidence>
<evidence type="ECO:0000256" key="6">
    <source>
        <dbReference type="RuleBase" id="RU361277"/>
    </source>
</evidence>
<dbReference type="EC" id="1.1.1.14" evidence="8"/>
<dbReference type="KEGG" id="pbas:SMSP2_01033"/>
<comment type="cofactor">
    <cofactor evidence="1 6">
        <name>Zn(2+)</name>
        <dbReference type="ChEBI" id="CHEBI:29105"/>
    </cofactor>
</comment>
<keyword evidence="9" id="KW-1185">Reference proteome</keyword>
<dbReference type="InterPro" id="IPR002328">
    <property type="entry name" value="ADH_Zn_CS"/>
</dbReference>
<evidence type="ECO:0000256" key="2">
    <source>
        <dbReference type="ARBA" id="ARBA00008072"/>
    </source>
</evidence>
<dbReference type="EMBL" id="CP019646">
    <property type="protein sequence ID" value="AQQ70676.1"/>
    <property type="molecule type" value="Genomic_DNA"/>
</dbReference>
<dbReference type="Pfam" id="PF08240">
    <property type="entry name" value="ADH_N"/>
    <property type="match status" value="1"/>
</dbReference>
<proteinExistence type="inferred from homology"/>
<accession>A0A1Q2MDA8</accession>
<dbReference type="Gene3D" id="3.40.50.720">
    <property type="entry name" value="NAD(P)-binding Rossmann-like Domain"/>
    <property type="match status" value="1"/>
</dbReference>
<comment type="similarity">
    <text evidence="2 6">Belongs to the zinc-containing alcohol dehydrogenase family.</text>
</comment>
<dbReference type="InterPro" id="IPR036291">
    <property type="entry name" value="NAD(P)-bd_dom_sf"/>
</dbReference>
<dbReference type="Gene3D" id="3.90.180.10">
    <property type="entry name" value="Medium-chain alcohol dehydrogenases, catalytic domain"/>
    <property type="match status" value="1"/>
</dbReference>
<name>A0A1Q2MDA8_9BACT</name>
<dbReference type="Pfam" id="PF00107">
    <property type="entry name" value="ADH_zinc_N"/>
    <property type="match status" value="1"/>
</dbReference>
<dbReference type="STRING" id="1851148.SMSP2_01033"/>
<dbReference type="AlphaFoldDB" id="A0A1Q2MDA8"/>
<reference evidence="9" key="1">
    <citation type="submission" date="2017-02" db="EMBL/GenBank/DDBJ databases">
        <title>Comparative genomics and description of representatives of a novel lineage of planctomycetes thriving in anoxic sediments.</title>
        <authorList>
            <person name="Spring S."/>
            <person name="Bunk B."/>
            <person name="Sproer C."/>
        </authorList>
    </citation>
    <scope>NUCLEOTIDE SEQUENCE [LARGE SCALE GENOMIC DNA]</scope>
    <source>
        <strain evidence="9">SM-Chi-D1</strain>
    </source>
</reference>
<protein>
    <submittedName>
        <fullName evidence="8">Sorbitol dehydrogenase</fullName>
        <ecNumber evidence="8">1.1.1.14</ecNumber>
    </submittedName>
</protein>